<dbReference type="AlphaFoldDB" id="A0AA38L6S7"/>
<dbReference type="InterPro" id="IPR032675">
    <property type="entry name" value="LRR_dom_sf"/>
</dbReference>
<evidence type="ECO:0000256" key="2">
    <source>
        <dbReference type="ARBA" id="ARBA00009592"/>
    </source>
</evidence>
<protein>
    <submittedName>
        <fullName evidence="11">Uncharacterized protein</fullName>
    </submittedName>
</protein>
<keyword evidence="9" id="KW-0325">Glycoprotein</keyword>
<dbReference type="FunFam" id="3.80.10.10:FF:000111">
    <property type="entry name" value="LRR receptor-like serine/threonine-protein kinase ERECTA"/>
    <property type="match status" value="1"/>
</dbReference>
<dbReference type="GO" id="GO:0016020">
    <property type="term" value="C:membrane"/>
    <property type="evidence" value="ECO:0007669"/>
    <property type="project" value="UniProtKB-SubCell"/>
</dbReference>
<evidence type="ECO:0000313" key="12">
    <source>
        <dbReference type="Proteomes" id="UP000824469"/>
    </source>
</evidence>
<keyword evidence="12" id="KW-1185">Reference proteome</keyword>
<dbReference type="OMA" id="CWRINSS"/>
<dbReference type="Gene3D" id="3.80.10.10">
    <property type="entry name" value="Ribonuclease Inhibitor"/>
    <property type="match status" value="1"/>
</dbReference>
<gene>
    <name evidence="11" type="ORF">KI387_037876</name>
</gene>
<evidence type="ECO:0000256" key="4">
    <source>
        <dbReference type="ARBA" id="ARBA00022692"/>
    </source>
</evidence>
<keyword evidence="8 10" id="KW-0472">Membrane</keyword>
<dbReference type="InterPro" id="IPR046956">
    <property type="entry name" value="RLP23-like"/>
</dbReference>
<dbReference type="SUPFAM" id="SSF52058">
    <property type="entry name" value="L domain-like"/>
    <property type="match status" value="1"/>
</dbReference>
<dbReference type="PANTHER" id="PTHR48063">
    <property type="entry name" value="LRR RECEPTOR-LIKE KINASE"/>
    <property type="match status" value="1"/>
</dbReference>
<dbReference type="PANTHER" id="PTHR48063:SF112">
    <property type="entry name" value="RECEPTOR LIKE PROTEIN 30-LIKE"/>
    <property type="match status" value="1"/>
</dbReference>
<organism evidence="11 12">
    <name type="scientific">Taxus chinensis</name>
    <name type="common">Chinese yew</name>
    <name type="synonym">Taxus wallichiana var. chinensis</name>
    <dbReference type="NCBI Taxonomy" id="29808"/>
    <lineage>
        <taxon>Eukaryota</taxon>
        <taxon>Viridiplantae</taxon>
        <taxon>Streptophyta</taxon>
        <taxon>Embryophyta</taxon>
        <taxon>Tracheophyta</taxon>
        <taxon>Spermatophyta</taxon>
        <taxon>Pinopsida</taxon>
        <taxon>Pinidae</taxon>
        <taxon>Conifers II</taxon>
        <taxon>Cupressales</taxon>
        <taxon>Taxaceae</taxon>
        <taxon>Taxus</taxon>
    </lineage>
</organism>
<keyword evidence="4 10" id="KW-0812">Transmembrane</keyword>
<evidence type="ECO:0000256" key="3">
    <source>
        <dbReference type="ARBA" id="ARBA00022614"/>
    </source>
</evidence>
<keyword evidence="6" id="KW-0677">Repeat</keyword>
<evidence type="ECO:0000256" key="9">
    <source>
        <dbReference type="ARBA" id="ARBA00023180"/>
    </source>
</evidence>
<feature type="transmembrane region" description="Helical" evidence="10">
    <location>
        <begin position="273"/>
        <end position="295"/>
    </location>
</feature>
<comment type="similarity">
    <text evidence="2">Belongs to the RLP family.</text>
</comment>
<dbReference type="PRINTS" id="PR00019">
    <property type="entry name" value="LEURICHRPT"/>
</dbReference>
<comment type="subcellular location">
    <subcellularLocation>
        <location evidence="1">Membrane</location>
        <topology evidence="1">Single-pass type I membrane protein</topology>
    </subcellularLocation>
</comment>
<evidence type="ECO:0000256" key="10">
    <source>
        <dbReference type="SAM" id="Phobius"/>
    </source>
</evidence>
<dbReference type="FunFam" id="3.80.10.10:FF:000041">
    <property type="entry name" value="LRR receptor-like serine/threonine-protein kinase ERECTA"/>
    <property type="match status" value="1"/>
</dbReference>
<keyword evidence="3" id="KW-0433">Leucine-rich repeat</keyword>
<keyword evidence="5" id="KW-0732">Signal</keyword>
<sequence>MLKGTLPSSLQNCSMLQILDMTKNLFFETIPHWFGQFPKLRILVLKSNKFQGRIPHQLSNLSSLHVLDISDNNLIGGIPLQLATLTALKDPQVTSSKASGDTFYYREEVQVTIKEMELVYHRSILLLITCIDLSSNQLSGDIPSEFGNLKGLRTLNLSRNSLTGRIPVSFGMLEQLESLDLSNNKLNGRIPNEMLQATSLSFFIVSNNTFCGRIPVGRQFSTFKPTFFSGNPSLCGFPLDNISCGCEQKLSPPMLPISPSRDEEKEEEIKMPWYWYVSWMASYALGFWGVFVILFMKKRLRGKYIEVMDGIVIRLAEIFPGRN</sequence>
<dbReference type="InterPro" id="IPR001611">
    <property type="entry name" value="Leu-rich_rpt"/>
</dbReference>
<evidence type="ECO:0000256" key="1">
    <source>
        <dbReference type="ARBA" id="ARBA00004479"/>
    </source>
</evidence>
<evidence type="ECO:0000256" key="7">
    <source>
        <dbReference type="ARBA" id="ARBA00022989"/>
    </source>
</evidence>
<evidence type="ECO:0000256" key="6">
    <source>
        <dbReference type="ARBA" id="ARBA00022737"/>
    </source>
</evidence>
<dbReference type="Pfam" id="PF13855">
    <property type="entry name" value="LRR_8"/>
    <property type="match status" value="2"/>
</dbReference>
<reference evidence="11 12" key="1">
    <citation type="journal article" date="2021" name="Nat. Plants">
        <title>The Taxus genome provides insights into paclitaxel biosynthesis.</title>
        <authorList>
            <person name="Xiong X."/>
            <person name="Gou J."/>
            <person name="Liao Q."/>
            <person name="Li Y."/>
            <person name="Zhou Q."/>
            <person name="Bi G."/>
            <person name="Li C."/>
            <person name="Du R."/>
            <person name="Wang X."/>
            <person name="Sun T."/>
            <person name="Guo L."/>
            <person name="Liang H."/>
            <person name="Lu P."/>
            <person name="Wu Y."/>
            <person name="Zhang Z."/>
            <person name="Ro D.K."/>
            <person name="Shang Y."/>
            <person name="Huang S."/>
            <person name="Yan J."/>
        </authorList>
    </citation>
    <scope>NUCLEOTIDE SEQUENCE [LARGE SCALE GENOMIC DNA]</scope>
    <source>
        <strain evidence="11">Ta-2019</strain>
    </source>
</reference>
<dbReference type="Proteomes" id="UP000824469">
    <property type="component" value="Unassembled WGS sequence"/>
</dbReference>
<accession>A0AA38L6S7</accession>
<evidence type="ECO:0000256" key="5">
    <source>
        <dbReference type="ARBA" id="ARBA00022729"/>
    </source>
</evidence>
<dbReference type="EMBL" id="JAHRHJ020000007">
    <property type="protein sequence ID" value="KAH9309965.1"/>
    <property type="molecule type" value="Genomic_DNA"/>
</dbReference>
<name>A0AA38L6S7_TAXCH</name>
<evidence type="ECO:0000313" key="11">
    <source>
        <dbReference type="EMBL" id="KAH9309965.1"/>
    </source>
</evidence>
<evidence type="ECO:0000256" key="8">
    <source>
        <dbReference type="ARBA" id="ARBA00023136"/>
    </source>
</evidence>
<comment type="caution">
    <text evidence="11">The sequence shown here is derived from an EMBL/GenBank/DDBJ whole genome shotgun (WGS) entry which is preliminary data.</text>
</comment>
<keyword evidence="7 10" id="KW-1133">Transmembrane helix</keyword>
<proteinExistence type="inferred from homology"/>